<comment type="caution">
    <text evidence="1">The sequence shown here is derived from an EMBL/GenBank/DDBJ whole genome shotgun (WGS) entry which is preliminary data.</text>
</comment>
<accession>A0A5N4AE63</accession>
<dbReference type="InterPro" id="IPR009832">
    <property type="entry name" value="DUF1397"/>
</dbReference>
<keyword evidence="2" id="KW-1185">Reference proteome</keyword>
<dbReference type="Pfam" id="PF07165">
    <property type="entry name" value="DUF1397"/>
    <property type="match status" value="1"/>
</dbReference>
<organism evidence="1 2">
    <name type="scientific">Photinus pyralis</name>
    <name type="common">Common eastern firefly</name>
    <name type="synonym">Lampyris pyralis</name>
    <dbReference type="NCBI Taxonomy" id="7054"/>
    <lineage>
        <taxon>Eukaryota</taxon>
        <taxon>Metazoa</taxon>
        <taxon>Ecdysozoa</taxon>
        <taxon>Arthropoda</taxon>
        <taxon>Hexapoda</taxon>
        <taxon>Insecta</taxon>
        <taxon>Pterygota</taxon>
        <taxon>Neoptera</taxon>
        <taxon>Endopterygota</taxon>
        <taxon>Coleoptera</taxon>
        <taxon>Polyphaga</taxon>
        <taxon>Elateriformia</taxon>
        <taxon>Elateroidea</taxon>
        <taxon>Lampyridae</taxon>
        <taxon>Lampyrinae</taxon>
        <taxon>Photinus</taxon>
    </lineage>
</organism>
<dbReference type="EMBL" id="VVIM01000008">
    <property type="protein sequence ID" value="KAB0795615.1"/>
    <property type="molecule type" value="Genomic_DNA"/>
</dbReference>
<dbReference type="Proteomes" id="UP000327044">
    <property type="component" value="Unassembled WGS sequence"/>
</dbReference>
<gene>
    <name evidence="1" type="ORF">PPYR_12454</name>
</gene>
<proteinExistence type="predicted"/>
<sequence>MRYAVYVKVEFAFTIRSRIVNVKGDEGTTTIWEDLVENKCKRAGIIDPIKGFYGTLFSTFECLEVQNMTAHYTEVGPTEAVCESFPKNVRRCLKVVVNNVEKCLEAEEKYLPKFIFQAFDNFVDLVCVDKFVESLDKPSFAQCINDISQSKFMETCTENRLFKSVLEKKTVFPQKSELCSDLKELHDCYENIIK</sequence>
<protein>
    <submittedName>
        <fullName evidence="1">Uncharacterized protein</fullName>
    </submittedName>
</protein>
<reference evidence="1 2" key="1">
    <citation type="journal article" date="2018" name="Elife">
        <title>Firefly genomes illuminate parallel origins of bioluminescence in beetles.</title>
        <authorList>
            <person name="Fallon T.R."/>
            <person name="Lower S.E."/>
            <person name="Chang C.H."/>
            <person name="Bessho-Uehara M."/>
            <person name="Martin G.J."/>
            <person name="Bewick A.J."/>
            <person name="Behringer M."/>
            <person name="Debat H.J."/>
            <person name="Wong I."/>
            <person name="Day J.C."/>
            <person name="Suvorov A."/>
            <person name="Silva C.J."/>
            <person name="Stanger-Hall K.F."/>
            <person name="Hall D.W."/>
            <person name="Schmitz R.J."/>
            <person name="Nelson D.R."/>
            <person name="Lewis S.M."/>
            <person name="Shigenobu S."/>
            <person name="Bybee S.M."/>
            <person name="Larracuente A.M."/>
            <person name="Oba Y."/>
            <person name="Weng J.K."/>
        </authorList>
    </citation>
    <scope>NUCLEOTIDE SEQUENCE [LARGE SCALE GENOMIC DNA]</scope>
    <source>
        <strain evidence="1">1611_PpyrPB1</strain>
        <tissue evidence="1">Whole body</tissue>
    </source>
</reference>
<evidence type="ECO:0000313" key="2">
    <source>
        <dbReference type="Proteomes" id="UP000327044"/>
    </source>
</evidence>
<name>A0A5N4AE63_PHOPY</name>
<dbReference type="AlphaFoldDB" id="A0A5N4AE63"/>
<evidence type="ECO:0000313" key="1">
    <source>
        <dbReference type="EMBL" id="KAB0795615.1"/>
    </source>
</evidence>
<dbReference type="InParanoid" id="A0A5N4AE63"/>